<feature type="compositionally biased region" description="Acidic residues" evidence="1">
    <location>
        <begin position="195"/>
        <end position="209"/>
    </location>
</feature>
<dbReference type="InterPro" id="IPR000467">
    <property type="entry name" value="G_patch_dom"/>
</dbReference>
<name>A0A251UM47_HELAN</name>
<feature type="region of interest" description="Disordered" evidence="1">
    <location>
        <begin position="189"/>
        <end position="209"/>
    </location>
</feature>
<reference evidence="3 5" key="1">
    <citation type="journal article" date="2017" name="Nature">
        <title>The sunflower genome provides insights into oil metabolism, flowering and Asterid evolution.</title>
        <authorList>
            <person name="Badouin H."/>
            <person name="Gouzy J."/>
            <person name="Grassa C.J."/>
            <person name="Murat F."/>
            <person name="Staton S.E."/>
            <person name="Cottret L."/>
            <person name="Lelandais-Briere C."/>
            <person name="Owens G.L."/>
            <person name="Carrere S."/>
            <person name="Mayjonade B."/>
            <person name="Legrand L."/>
            <person name="Gill N."/>
            <person name="Kane N.C."/>
            <person name="Bowers J.E."/>
            <person name="Hubner S."/>
            <person name="Bellec A."/>
            <person name="Berard A."/>
            <person name="Berges H."/>
            <person name="Blanchet N."/>
            <person name="Boniface M.C."/>
            <person name="Brunel D."/>
            <person name="Catrice O."/>
            <person name="Chaidir N."/>
            <person name="Claudel C."/>
            <person name="Donnadieu C."/>
            <person name="Faraut T."/>
            <person name="Fievet G."/>
            <person name="Helmstetter N."/>
            <person name="King M."/>
            <person name="Knapp S.J."/>
            <person name="Lai Z."/>
            <person name="Le Paslier M.C."/>
            <person name="Lippi Y."/>
            <person name="Lorenzon L."/>
            <person name="Mandel J.R."/>
            <person name="Marage G."/>
            <person name="Marchand G."/>
            <person name="Marquand E."/>
            <person name="Bret-Mestries E."/>
            <person name="Morien E."/>
            <person name="Nambeesan S."/>
            <person name="Nguyen T."/>
            <person name="Pegot-Espagnet P."/>
            <person name="Pouilly N."/>
            <person name="Raftis F."/>
            <person name="Sallet E."/>
            <person name="Schiex T."/>
            <person name="Thomas J."/>
            <person name="Vandecasteele C."/>
            <person name="Vares D."/>
            <person name="Vear F."/>
            <person name="Vautrin S."/>
            <person name="Crespi M."/>
            <person name="Mangin B."/>
            <person name="Burke J.M."/>
            <person name="Salse J."/>
            <person name="Munos S."/>
            <person name="Vincourt P."/>
            <person name="Rieseberg L.H."/>
            <person name="Langlade N.B."/>
        </authorList>
    </citation>
    <scope>NUCLEOTIDE SEQUENCE [LARGE SCALE GENOMIC DNA]</scope>
    <source>
        <strain evidence="5">cv. SF193</strain>
        <tissue evidence="3">Leaves</tissue>
    </source>
</reference>
<dbReference type="EMBL" id="CM007894">
    <property type="protein sequence ID" value="OTG24093.1"/>
    <property type="molecule type" value="Genomic_DNA"/>
</dbReference>
<feature type="region of interest" description="Disordered" evidence="1">
    <location>
        <begin position="1"/>
        <end position="80"/>
    </location>
</feature>
<evidence type="ECO:0000259" key="2">
    <source>
        <dbReference type="PROSITE" id="PS50174"/>
    </source>
</evidence>
<protein>
    <submittedName>
        <fullName evidence="3">G patch domain-containing protein</fullName>
    </submittedName>
    <submittedName>
        <fullName evidence="4">Putative D111/G-patch domain-containing protein</fullName>
    </submittedName>
</protein>
<dbReference type="SMART" id="SM01173">
    <property type="entry name" value="DUF4187"/>
    <property type="match status" value="1"/>
</dbReference>
<organism evidence="4 5">
    <name type="scientific">Helianthus annuus</name>
    <name type="common">Common sunflower</name>
    <dbReference type="NCBI Taxonomy" id="4232"/>
    <lineage>
        <taxon>Eukaryota</taxon>
        <taxon>Viridiplantae</taxon>
        <taxon>Streptophyta</taxon>
        <taxon>Embryophyta</taxon>
        <taxon>Tracheophyta</taxon>
        <taxon>Spermatophyta</taxon>
        <taxon>Magnoliopsida</taxon>
        <taxon>eudicotyledons</taxon>
        <taxon>Gunneridae</taxon>
        <taxon>Pentapetalae</taxon>
        <taxon>asterids</taxon>
        <taxon>campanulids</taxon>
        <taxon>Asterales</taxon>
        <taxon>Asteraceae</taxon>
        <taxon>Asteroideae</taxon>
        <taxon>Heliantheae alliance</taxon>
        <taxon>Heliantheae</taxon>
        <taxon>Helianthus</taxon>
    </lineage>
</organism>
<sequence length="252" mass="28964">MADEDDDYMGDLSKFLSSQPETSTNPPAKKVYNTSNSSKSTSLQPSKKRQKTLNWQQQRKQKREIKQAQEDEQTLASLESAIPQSNIGFKMLTQMGYTPGSGLGGSGRVEPVGVEIRRSRAGIGREDPIKEKMRREEELGWESKRREEELMADFGCRVKERWRSKRVVVNFYKAKGVLDQLENKEVVELEKKDEDDGGDEEEEEEEVITEEDLHEILMKLRDNFHYCLFCGCQYESTDALLDNCPGINEDDH</sequence>
<reference evidence="3" key="3">
    <citation type="submission" date="2020-06" db="EMBL/GenBank/DDBJ databases">
        <title>Helianthus annuus Genome sequencing and assembly Release 2.</title>
        <authorList>
            <person name="Gouzy J."/>
            <person name="Langlade N."/>
            <person name="Munos S."/>
        </authorList>
    </citation>
    <scope>NUCLEOTIDE SEQUENCE</scope>
    <source>
        <tissue evidence="3">Leaves</tissue>
    </source>
</reference>
<dbReference type="FunCoup" id="A0A251UM47">
    <property type="interactions" value="2151"/>
</dbReference>
<dbReference type="Gramene" id="mRNA:HanXRQr2_Chr05g0196021">
    <property type="protein sequence ID" value="mRNA:HanXRQr2_Chr05g0196021"/>
    <property type="gene ID" value="HanXRQr2_Chr05g0196021"/>
</dbReference>
<dbReference type="PROSITE" id="PS50174">
    <property type="entry name" value="G_PATCH"/>
    <property type="match status" value="1"/>
</dbReference>
<dbReference type="OMA" id="DYMNMVI"/>
<proteinExistence type="predicted"/>
<dbReference type="STRING" id="4232.A0A251UM47"/>
<reference evidence="4" key="2">
    <citation type="submission" date="2017-02" db="EMBL/GenBank/DDBJ databases">
        <title>Sunflower complete genome.</title>
        <authorList>
            <person name="Langlade N."/>
            <person name="Munos S."/>
        </authorList>
    </citation>
    <scope>NUCLEOTIDE SEQUENCE [LARGE SCALE GENOMIC DNA]</scope>
    <source>
        <tissue evidence="4">Leaves</tissue>
    </source>
</reference>
<dbReference type="InterPro" id="IPR025239">
    <property type="entry name" value="DUF4187"/>
</dbReference>
<dbReference type="Pfam" id="PF13821">
    <property type="entry name" value="DUF4187"/>
    <property type="match status" value="1"/>
</dbReference>
<evidence type="ECO:0000313" key="3">
    <source>
        <dbReference type="EMBL" id="KAF5804349.1"/>
    </source>
</evidence>
<evidence type="ECO:0000313" key="5">
    <source>
        <dbReference type="Proteomes" id="UP000215914"/>
    </source>
</evidence>
<dbReference type="PANTHER" id="PTHR21032:SF0">
    <property type="entry name" value="G PATCH DOMAIN-CONTAINING PROTEIN 11"/>
    <property type="match status" value="1"/>
</dbReference>
<dbReference type="GO" id="GO:0003676">
    <property type="term" value="F:nucleic acid binding"/>
    <property type="evidence" value="ECO:0007669"/>
    <property type="project" value="InterPro"/>
</dbReference>
<feature type="domain" description="G-patch" evidence="2">
    <location>
        <begin position="84"/>
        <end position="128"/>
    </location>
</feature>
<keyword evidence="5" id="KW-1185">Reference proteome</keyword>
<evidence type="ECO:0000313" key="4">
    <source>
        <dbReference type="EMBL" id="OTG24093.1"/>
    </source>
</evidence>
<feature type="compositionally biased region" description="Polar residues" evidence="1">
    <location>
        <begin position="15"/>
        <end position="45"/>
    </location>
</feature>
<dbReference type="InParanoid" id="A0A251UM47"/>
<evidence type="ECO:0000256" key="1">
    <source>
        <dbReference type="SAM" id="MobiDB-lite"/>
    </source>
</evidence>
<dbReference type="PANTHER" id="PTHR21032">
    <property type="entry name" value="G PATCH DOMAIN-CONTAINING PROTEIN 11"/>
    <property type="match status" value="1"/>
</dbReference>
<dbReference type="SMART" id="SM00443">
    <property type="entry name" value="G_patch"/>
    <property type="match status" value="1"/>
</dbReference>
<dbReference type="InterPro" id="IPR039249">
    <property type="entry name" value="GPATCH11"/>
</dbReference>
<dbReference type="GO" id="GO:0000776">
    <property type="term" value="C:kinetochore"/>
    <property type="evidence" value="ECO:0000318"/>
    <property type="project" value="GO_Central"/>
</dbReference>
<gene>
    <name evidence="4" type="ORF">HannXRQ_Chr05g0132841</name>
    <name evidence="3" type="ORF">HanXRQr2_Chr05g0196021</name>
</gene>
<dbReference type="AlphaFoldDB" id="A0A251UM47"/>
<dbReference type="OrthoDB" id="786951at2759"/>
<dbReference type="EMBL" id="MNCJ02000320">
    <property type="protein sequence ID" value="KAF5804349.1"/>
    <property type="molecule type" value="Genomic_DNA"/>
</dbReference>
<dbReference type="Pfam" id="PF01585">
    <property type="entry name" value="G-patch"/>
    <property type="match status" value="1"/>
</dbReference>
<accession>A0A251UM47</accession>
<dbReference type="Proteomes" id="UP000215914">
    <property type="component" value="Chromosome 5"/>
</dbReference>